<comment type="caution">
    <text evidence="3">The sequence shown here is derived from an EMBL/GenBank/DDBJ whole genome shotgun (WGS) entry which is preliminary data.</text>
</comment>
<feature type="domain" description="BRCT" evidence="2">
    <location>
        <begin position="578"/>
        <end position="656"/>
    </location>
</feature>
<evidence type="ECO:0000313" key="4">
    <source>
        <dbReference type="Proteomes" id="UP000320333"/>
    </source>
</evidence>
<dbReference type="PROSITE" id="PS50172">
    <property type="entry name" value="BRCT"/>
    <property type="match status" value="1"/>
</dbReference>
<evidence type="ECO:0000313" key="3">
    <source>
        <dbReference type="EMBL" id="TPX75543.1"/>
    </source>
</evidence>
<dbReference type="AlphaFoldDB" id="A0A507FGZ5"/>
<evidence type="ECO:0000259" key="2">
    <source>
        <dbReference type="PROSITE" id="PS50172"/>
    </source>
</evidence>
<name>A0A507FGZ5_9FUNG</name>
<dbReference type="SUPFAM" id="SSF52113">
    <property type="entry name" value="BRCT domain"/>
    <property type="match status" value="4"/>
</dbReference>
<dbReference type="InterPro" id="IPR036420">
    <property type="entry name" value="BRCT_dom_sf"/>
</dbReference>
<feature type="region of interest" description="Disordered" evidence="1">
    <location>
        <begin position="783"/>
        <end position="825"/>
    </location>
</feature>
<sequence length="919" mass="99928">MAETTATIASVAVELKQHIFSYVLLEGRLEPCLQDFLRLRLVCKAWNTAIQTGRPISFRVRIETAQHRCDEAALAPLPTSPYAFPLLANCHHSKPRSACALANVKICKSTWAATETHEQLSDLLERLIASVSGLKIAVTDWIVNASRCLPVKQFVEAYEDSFSDENQQEQEEEEITSWLTPVVERANGKTLPPLNLYKAVKTSGYINWGEGENDEGPYGYGVFTHLRQLYIAEDDRYFNTSFTACPRLECLRIESGSHMFDFEFPTLLNACTKLKHVSYAEFDYHLPDADNFETPAAYALESIGLSASGYVDPTSIQHFTNLLETNRAYLQSLSALKMVVVDAGDRGGDMGMIPKTQKAVVALLDSFSTISSLQTVLFTNVCKKKHASLVKVSETYSKFQVLLEYLQKNNGLPSSAADGNGGDDGDGDDDQDNDDEDNDDDEDGDDGDGDEDNTDEDEDKMDEDENEDEEVDASISLKGRTLVFSGTLSQMTRAVAAAKAKQCGATVASSLTKAVDLVVNAGDDGAKVKKAGDQGIEIWDEKKFMRALEIKAAEDAQQSNNESSRQESSTASSSKSAPKKRSLQGKTVTFTGTLDSMSRAEAAQKAVEQGATVASSLTKAVNLVIASKSSGSVLEKALERGINVWTEVEFLEVVNETASSTAISEKKKGKRSANVVVDVADLGELKVSKEKQRANRRKPAKPAVESPALSVSGRNLVFLGTLTLIKRAEATRKAILLGANVVPSFTKVVDLVIVGNDADEKLEKAREQGVEVWDEETFMHVAVEDSPPISQKSTDTKDDTVKTAQRPSVKRKAPSETSSAPAHAARSKIDIAGRNIIFTGTLSLMKRAEATKQANLLDATVHTSFNKSIDLVVAGGDAGVKLDKARAQGVEIWDEQTFLDVLAGSKERASSVATKVKKR</sequence>
<dbReference type="Pfam" id="PF00533">
    <property type="entry name" value="BRCT"/>
    <property type="match status" value="4"/>
</dbReference>
<gene>
    <name evidence="3" type="ORF">CcCBS67573_g03185</name>
</gene>
<organism evidence="3 4">
    <name type="scientific">Chytriomyces confervae</name>
    <dbReference type="NCBI Taxonomy" id="246404"/>
    <lineage>
        <taxon>Eukaryota</taxon>
        <taxon>Fungi</taxon>
        <taxon>Fungi incertae sedis</taxon>
        <taxon>Chytridiomycota</taxon>
        <taxon>Chytridiomycota incertae sedis</taxon>
        <taxon>Chytridiomycetes</taxon>
        <taxon>Chytridiales</taxon>
        <taxon>Chytriomycetaceae</taxon>
        <taxon>Chytriomyces</taxon>
    </lineage>
</organism>
<dbReference type="CDD" id="cd17748">
    <property type="entry name" value="BRCT_DNA_ligase_like"/>
    <property type="match status" value="4"/>
</dbReference>
<dbReference type="OrthoDB" id="79149at2759"/>
<reference evidence="3 4" key="1">
    <citation type="journal article" date="2019" name="Sci. Rep.">
        <title>Comparative genomics of chytrid fungi reveal insights into the obligate biotrophic and pathogenic lifestyle of Synchytrium endobioticum.</title>
        <authorList>
            <person name="van de Vossenberg B.T.L.H."/>
            <person name="Warris S."/>
            <person name="Nguyen H.D.T."/>
            <person name="van Gent-Pelzer M.P.E."/>
            <person name="Joly D.L."/>
            <person name="van de Geest H.C."/>
            <person name="Bonants P.J.M."/>
            <person name="Smith D.S."/>
            <person name="Levesque C.A."/>
            <person name="van der Lee T.A.J."/>
        </authorList>
    </citation>
    <scope>NUCLEOTIDE SEQUENCE [LARGE SCALE GENOMIC DNA]</scope>
    <source>
        <strain evidence="3 4">CBS 675.73</strain>
    </source>
</reference>
<evidence type="ECO:0000256" key="1">
    <source>
        <dbReference type="SAM" id="MobiDB-lite"/>
    </source>
</evidence>
<feature type="compositionally biased region" description="Low complexity" evidence="1">
    <location>
        <begin position="557"/>
        <end position="576"/>
    </location>
</feature>
<dbReference type="Proteomes" id="UP000320333">
    <property type="component" value="Unassembled WGS sequence"/>
</dbReference>
<feature type="region of interest" description="Disordered" evidence="1">
    <location>
        <begin position="553"/>
        <end position="588"/>
    </location>
</feature>
<protein>
    <recommendedName>
        <fullName evidence="2">BRCT domain-containing protein</fullName>
    </recommendedName>
</protein>
<keyword evidence="4" id="KW-1185">Reference proteome</keyword>
<dbReference type="InterPro" id="IPR001357">
    <property type="entry name" value="BRCT_dom"/>
</dbReference>
<dbReference type="EMBL" id="QEAP01000077">
    <property type="protein sequence ID" value="TPX75543.1"/>
    <property type="molecule type" value="Genomic_DNA"/>
</dbReference>
<feature type="region of interest" description="Disordered" evidence="1">
    <location>
        <begin position="411"/>
        <end position="475"/>
    </location>
</feature>
<feature type="compositionally biased region" description="Acidic residues" evidence="1">
    <location>
        <begin position="421"/>
        <end position="472"/>
    </location>
</feature>
<dbReference type="CDD" id="cd09917">
    <property type="entry name" value="F-box_SF"/>
    <property type="match status" value="1"/>
</dbReference>
<proteinExistence type="predicted"/>
<dbReference type="Gene3D" id="3.40.50.10190">
    <property type="entry name" value="BRCT domain"/>
    <property type="match status" value="4"/>
</dbReference>
<dbReference type="SMART" id="SM00292">
    <property type="entry name" value="BRCT"/>
    <property type="match status" value="4"/>
</dbReference>
<accession>A0A507FGZ5</accession>